<feature type="compositionally biased region" description="Basic and acidic residues" evidence="1">
    <location>
        <begin position="229"/>
        <end position="243"/>
    </location>
</feature>
<sequence length="321" mass="35525">MKTISGHCASVKDVSLSKAAKILSKFVSAENGASHIISAYLHRASASFSELNQIHKELDPSHSHKKHKKHRTETGTDSGRVVENSVRSVNINQELSLEHVKSIESRRQQTGNENADLDDDKSNQTIVKSNQELNGSVGYETENVGGSEMLKKKKKKKKLEVESLQNGDSTVKFGEGIDDSKLPNGTQIEIESGREQGNEGDFKPEMEEGRKQKSAKKKHKASYEDEVENEKGIEQQKEIEKKLSNGIDGENGGLGGSQDSQIKKKKKYEKGKVNTLYAEEEGKLEQSKNGKSDDVEEKPEHPSGGLTKKKMKRKHSGDITT</sequence>
<dbReference type="EMBL" id="CP039351">
    <property type="protein sequence ID" value="QCD99116.1"/>
    <property type="molecule type" value="Genomic_DNA"/>
</dbReference>
<organism evidence="2 3">
    <name type="scientific">Vigna unguiculata</name>
    <name type="common">Cowpea</name>
    <dbReference type="NCBI Taxonomy" id="3917"/>
    <lineage>
        <taxon>Eukaryota</taxon>
        <taxon>Viridiplantae</taxon>
        <taxon>Streptophyta</taxon>
        <taxon>Embryophyta</taxon>
        <taxon>Tracheophyta</taxon>
        <taxon>Spermatophyta</taxon>
        <taxon>Magnoliopsida</taxon>
        <taxon>eudicotyledons</taxon>
        <taxon>Gunneridae</taxon>
        <taxon>Pentapetalae</taxon>
        <taxon>rosids</taxon>
        <taxon>fabids</taxon>
        <taxon>Fabales</taxon>
        <taxon>Fabaceae</taxon>
        <taxon>Papilionoideae</taxon>
        <taxon>50 kb inversion clade</taxon>
        <taxon>NPAAA clade</taxon>
        <taxon>indigoferoid/millettioid clade</taxon>
        <taxon>Phaseoleae</taxon>
        <taxon>Vigna</taxon>
    </lineage>
</organism>
<protein>
    <submittedName>
        <fullName evidence="2">Uncharacterized protein</fullName>
    </submittedName>
</protein>
<proteinExistence type="predicted"/>
<feature type="region of interest" description="Disordered" evidence="1">
    <location>
        <begin position="58"/>
        <end position="82"/>
    </location>
</feature>
<evidence type="ECO:0000313" key="3">
    <source>
        <dbReference type="Proteomes" id="UP000501690"/>
    </source>
</evidence>
<keyword evidence="3" id="KW-1185">Reference proteome</keyword>
<dbReference type="AlphaFoldDB" id="A0A4D6MGI6"/>
<gene>
    <name evidence="2" type="ORF">DEO72_LG7g396</name>
</gene>
<feature type="region of interest" description="Disordered" evidence="1">
    <location>
        <begin position="147"/>
        <end position="321"/>
    </location>
</feature>
<name>A0A4D6MGI6_VIGUN</name>
<feature type="region of interest" description="Disordered" evidence="1">
    <location>
        <begin position="103"/>
        <end position="122"/>
    </location>
</feature>
<evidence type="ECO:0000256" key="1">
    <source>
        <dbReference type="SAM" id="MobiDB-lite"/>
    </source>
</evidence>
<evidence type="ECO:0000313" key="2">
    <source>
        <dbReference type="EMBL" id="QCD99116.1"/>
    </source>
</evidence>
<dbReference type="PANTHER" id="PTHR48227">
    <property type="entry name" value="DNA TOPOISOMERASE 1-LIKE"/>
    <property type="match status" value="1"/>
</dbReference>
<dbReference type="PANTHER" id="PTHR48227:SF1">
    <property type="entry name" value="DNA LIGASE 1-LIKE"/>
    <property type="match status" value="1"/>
</dbReference>
<accession>A0A4D6MGI6</accession>
<reference evidence="2 3" key="1">
    <citation type="submission" date="2019-04" db="EMBL/GenBank/DDBJ databases">
        <title>An improved genome assembly and genetic linkage map for asparagus bean, Vigna unguiculata ssp. sesquipedialis.</title>
        <authorList>
            <person name="Xia Q."/>
            <person name="Zhang R."/>
            <person name="Dong Y."/>
        </authorList>
    </citation>
    <scope>NUCLEOTIDE SEQUENCE [LARGE SCALE GENOMIC DNA]</scope>
    <source>
        <tissue evidence="2">Leaf</tissue>
    </source>
</reference>
<feature type="compositionally biased region" description="Basic and acidic residues" evidence="1">
    <location>
        <begin position="191"/>
        <end position="211"/>
    </location>
</feature>
<feature type="compositionally biased region" description="Basic and acidic residues" evidence="1">
    <location>
        <begin position="280"/>
        <end position="301"/>
    </location>
</feature>
<dbReference type="Proteomes" id="UP000501690">
    <property type="component" value="Linkage Group LG7"/>
</dbReference>